<sequence length="197" mass="23152">MILHEVHIIQYQPLKLQPTRQHPPYAQLLFKSGRCCHAEFFLFALMDIASFFPCEIWYNVDSAFLFLRLTFVNYVCFIISVLILLSRRQAESRQQLKLGGLIWHVHVHEKRLEFLLCLNSCTALLNNPAPLRNVASDYRFHQANKLFVGFLITFTAFFFINFVFSLDNICFCFNGNTDSVFQVYQLPNMRYLCIYIG</sequence>
<evidence type="ECO:0000313" key="2">
    <source>
        <dbReference type="EMBL" id="SHI86621.1"/>
    </source>
</evidence>
<dbReference type="EMBL" id="FQZP01000013">
    <property type="protein sequence ID" value="SHI86621.1"/>
    <property type="molecule type" value="Genomic_DNA"/>
</dbReference>
<name>A0A1M6EMA7_9FIRM</name>
<accession>A0A1M6EMA7</accession>
<evidence type="ECO:0000313" key="3">
    <source>
        <dbReference type="Proteomes" id="UP000324781"/>
    </source>
</evidence>
<feature type="transmembrane region" description="Helical" evidence="1">
    <location>
        <begin position="64"/>
        <end position="85"/>
    </location>
</feature>
<keyword evidence="1" id="KW-0472">Membrane</keyword>
<organism evidence="2 3">
    <name type="scientific">Thermoclostridium caenicola</name>
    <dbReference type="NCBI Taxonomy" id="659425"/>
    <lineage>
        <taxon>Bacteria</taxon>
        <taxon>Bacillati</taxon>
        <taxon>Bacillota</taxon>
        <taxon>Clostridia</taxon>
        <taxon>Eubacteriales</taxon>
        <taxon>Oscillospiraceae</taxon>
        <taxon>Thermoclostridium</taxon>
    </lineage>
</organism>
<reference evidence="2 3" key="1">
    <citation type="submission" date="2016-11" db="EMBL/GenBank/DDBJ databases">
        <authorList>
            <person name="Varghese N."/>
            <person name="Submissions S."/>
        </authorList>
    </citation>
    <scope>NUCLEOTIDE SEQUENCE [LARGE SCALE GENOMIC DNA]</scope>
    <source>
        <strain evidence="2 3">DSM 19027</strain>
    </source>
</reference>
<dbReference type="AlphaFoldDB" id="A0A1M6EMA7"/>
<protein>
    <submittedName>
        <fullName evidence="2">Uncharacterized protein</fullName>
    </submittedName>
</protein>
<feature type="transmembrane region" description="Helical" evidence="1">
    <location>
        <begin position="40"/>
        <end position="58"/>
    </location>
</feature>
<proteinExistence type="predicted"/>
<gene>
    <name evidence="2" type="ORF">SAMN05444373_10137</name>
</gene>
<dbReference type="Proteomes" id="UP000324781">
    <property type="component" value="Unassembled WGS sequence"/>
</dbReference>
<keyword evidence="1" id="KW-1133">Transmembrane helix</keyword>
<keyword evidence="3" id="KW-1185">Reference proteome</keyword>
<feature type="transmembrane region" description="Helical" evidence="1">
    <location>
        <begin position="146"/>
        <end position="164"/>
    </location>
</feature>
<keyword evidence="1" id="KW-0812">Transmembrane</keyword>
<evidence type="ECO:0000256" key="1">
    <source>
        <dbReference type="SAM" id="Phobius"/>
    </source>
</evidence>